<dbReference type="GO" id="GO:0046872">
    <property type="term" value="F:metal ion binding"/>
    <property type="evidence" value="ECO:0007669"/>
    <property type="project" value="UniProtKB-KW"/>
</dbReference>
<name>X0PN45_9LACO</name>
<dbReference type="InterPro" id="IPR017439">
    <property type="entry name" value="Amidohydrolase"/>
</dbReference>
<dbReference type="Pfam" id="PF01546">
    <property type="entry name" value="Peptidase_M20"/>
    <property type="match status" value="1"/>
</dbReference>
<dbReference type="FunFam" id="3.30.70.360:FF:000001">
    <property type="entry name" value="N-acetyldiaminopimelate deacetylase"/>
    <property type="match status" value="1"/>
</dbReference>
<dbReference type="GO" id="GO:0009085">
    <property type="term" value="P:lysine biosynthetic process"/>
    <property type="evidence" value="ECO:0007669"/>
    <property type="project" value="UniProtKB-KW"/>
</dbReference>
<keyword evidence="8" id="KW-1185">Reference proteome</keyword>
<keyword evidence="1" id="KW-0028">Amino-acid biosynthesis</keyword>
<comment type="caution">
    <text evidence="7">The sequence shown here is derived from an EMBL/GenBank/DDBJ whole genome shotgun (WGS) entry which is preliminary data.</text>
</comment>
<feature type="domain" description="Peptidase M20 dimerisation" evidence="6">
    <location>
        <begin position="187"/>
        <end position="280"/>
    </location>
</feature>
<dbReference type="Proteomes" id="UP000051236">
    <property type="component" value="Unassembled WGS sequence"/>
</dbReference>
<evidence type="ECO:0000256" key="1">
    <source>
        <dbReference type="ARBA" id="ARBA00022605"/>
    </source>
</evidence>
<dbReference type="PATRIC" id="fig|1423734.3.peg.1624"/>
<feature type="binding site" evidence="5">
    <location>
        <position position="104"/>
    </location>
    <ligand>
        <name>Mn(2+)</name>
        <dbReference type="ChEBI" id="CHEBI:29035"/>
        <label>2</label>
    </ligand>
</feature>
<keyword evidence="3" id="KW-0220">Diaminopimelate biosynthesis</keyword>
<evidence type="ECO:0000313" key="8">
    <source>
        <dbReference type="Proteomes" id="UP000051236"/>
    </source>
</evidence>
<dbReference type="NCBIfam" id="TIGR01891">
    <property type="entry name" value="amidohydrolases"/>
    <property type="match status" value="1"/>
</dbReference>
<evidence type="ECO:0000256" key="4">
    <source>
        <dbReference type="ARBA" id="ARBA00023154"/>
    </source>
</evidence>
<dbReference type="eggNOG" id="COG1473">
    <property type="taxonomic scope" value="Bacteria"/>
</dbReference>
<dbReference type="PANTHER" id="PTHR11014">
    <property type="entry name" value="PEPTIDASE M20 FAMILY MEMBER"/>
    <property type="match status" value="1"/>
</dbReference>
<dbReference type="InterPro" id="IPR011650">
    <property type="entry name" value="Peptidase_M20_dimer"/>
</dbReference>
<evidence type="ECO:0000259" key="6">
    <source>
        <dbReference type="Pfam" id="PF07687"/>
    </source>
</evidence>
<dbReference type="Gene3D" id="3.40.630.10">
    <property type="entry name" value="Zn peptidases"/>
    <property type="match status" value="1"/>
</dbReference>
<dbReference type="InterPro" id="IPR036264">
    <property type="entry name" value="Bact_exopeptidase_dim_dom"/>
</dbReference>
<dbReference type="AlphaFoldDB" id="X0PN45"/>
<evidence type="ECO:0000256" key="2">
    <source>
        <dbReference type="ARBA" id="ARBA00022801"/>
    </source>
</evidence>
<keyword evidence="5" id="KW-0464">Manganese</keyword>
<keyword evidence="4" id="KW-0457">Lysine biosynthesis</keyword>
<feature type="binding site" evidence="5">
    <location>
        <position position="140"/>
    </location>
    <ligand>
        <name>Mn(2+)</name>
        <dbReference type="ChEBI" id="CHEBI:29035"/>
        <label>2</label>
    </ligand>
</feature>
<proteinExistence type="predicted"/>
<dbReference type="EMBL" id="AZGA01000088">
    <property type="protein sequence ID" value="KRM30473.1"/>
    <property type="molecule type" value="Genomic_DNA"/>
</dbReference>
<dbReference type="GO" id="GO:0050118">
    <property type="term" value="F:N-acetyldiaminopimelate deacetylase activity"/>
    <property type="evidence" value="ECO:0007669"/>
    <property type="project" value="UniProtKB-ARBA"/>
</dbReference>
<dbReference type="PIRSF" id="PIRSF005962">
    <property type="entry name" value="Pept_M20D_amidohydro"/>
    <property type="match status" value="1"/>
</dbReference>
<dbReference type="Gene3D" id="3.30.70.360">
    <property type="match status" value="1"/>
</dbReference>
<keyword evidence="5" id="KW-0479">Metal-binding</keyword>
<dbReference type="SUPFAM" id="SSF55031">
    <property type="entry name" value="Bacterial exopeptidase dimerisation domain"/>
    <property type="match status" value="1"/>
</dbReference>
<protein>
    <submittedName>
        <fullName evidence="7">Amidohydrolase</fullName>
    </submittedName>
</protein>
<dbReference type="RefSeq" id="WP_035451479.1">
    <property type="nucleotide sequence ID" value="NZ_AZGA01000088.1"/>
</dbReference>
<reference evidence="7 8" key="1">
    <citation type="journal article" date="2015" name="Genome Announc.">
        <title>Expanding the biotechnology potential of lactobacilli through comparative genomics of 213 strains and associated genera.</title>
        <authorList>
            <person name="Sun Z."/>
            <person name="Harris H.M."/>
            <person name="McCann A."/>
            <person name="Guo C."/>
            <person name="Argimon S."/>
            <person name="Zhang W."/>
            <person name="Yang X."/>
            <person name="Jeffery I.B."/>
            <person name="Cooney J.C."/>
            <person name="Kagawa T.F."/>
            <person name="Liu W."/>
            <person name="Song Y."/>
            <person name="Salvetti E."/>
            <person name="Wrobel A."/>
            <person name="Rasinkangas P."/>
            <person name="Parkhill J."/>
            <person name="Rea M.C."/>
            <person name="O'Sullivan O."/>
            <person name="Ritari J."/>
            <person name="Douillard F.P."/>
            <person name="Paul Ross R."/>
            <person name="Yang R."/>
            <person name="Briner A.E."/>
            <person name="Felis G.E."/>
            <person name="de Vos W.M."/>
            <person name="Barrangou R."/>
            <person name="Klaenhammer T.R."/>
            <person name="Caufield P.W."/>
            <person name="Cui Y."/>
            <person name="Zhang H."/>
            <person name="O'Toole P.W."/>
        </authorList>
    </citation>
    <scope>NUCLEOTIDE SEQUENCE [LARGE SCALE GENOMIC DNA]</scope>
    <source>
        <strain evidence="7 8">DSM 18527</strain>
    </source>
</reference>
<sequence>MNRESSDVEIRFDEIAMVNFFKALHQHPELSNEEFWTTAQIRKIIAGLGITELNYGLSTGLVAEIKGGLPGPTIALRADIDALPITEKTDLSYRSKVAHVAHACGHDFHTAALLGAAAQLQNQASTLKGNIRLLFEPGEERHTGAKTLIASGAMTDVAAIFGIHNMPYIPVGTVGIKVGKLMASNDNFNVTINGVGSHAAMPHTGRDPIVTAAAIIMALQTIVSRNTDPQERLVVTIGAIEGGDANNVIPHQVTFKGTIRAFSAESRALAKRRLNQIVISTAESFDQSADIEWDHGPASVNNNQKVTELVAKVAQSFMTVVPAKTTNADDDFASFEEVVPGCYAFLGSHGQANLHHEDFIANPEALKYGVRLHVEVAKRMLDYLNSGLKF</sequence>
<feature type="binding site" evidence="5">
    <location>
        <position position="164"/>
    </location>
    <ligand>
        <name>Mn(2+)</name>
        <dbReference type="ChEBI" id="CHEBI:29035"/>
        <label>2</label>
    </ligand>
</feature>
<dbReference type="Pfam" id="PF07687">
    <property type="entry name" value="M20_dimer"/>
    <property type="match status" value="1"/>
</dbReference>
<accession>X0PN45</accession>
<feature type="binding site" evidence="5">
    <location>
        <position position="106"/>
    </location>
    <ligand>
        <name>Mn(2+)</name>
        <dbReference type="ChEBI" id="CHEBI:29035"/>
        <label>2</label>
    </ligand>
</feature>
<organism evidence="7 8">
    <name type="scientific">Agrilactobacillus composti DSM 18527 = JCM 14202</name>
    <dbReference type="NCBI Taxonomy" id="1423734"/>
    <lineage>
        <taxon>Bacteria</taxon>
        <taxon>Bacillati</taxon>
        <taxon>Bacillota</taxon>
        <taxon>Bacilli</taxon>
        <taxon>Lactobacillales</taxon>
        <taxon>Lactobacillaceae</taxon>
        <taxon>Agrilactobacillus</taxon>
    </lineage>
</organism>
<dbReference type="STRING" id="1423734.FC83_GL001604"/>
<feature type="binding site" evidence="5">
    <location>
        <position position="355"/>
    </location>
    <ligand>
        <name>Mn(2+)</name>
        <dbReference type="ChEBI" id="CHEBI:29035"/>
        <label>2</label>
    </ligand>
</feature>
<evidence type="ECO:0000313" key="7">
    <source>
        <dbReference type="EMBL" id="KRM30473.1"/>
    </source>
</evidence>
<gene>
    <name evidence="7" type="ORF">FC83_GL001604</name>
</gene>
<dbReference type="SUPFAM" id="SSF53187">
    <property type="entry name" value="Zn-dependent exopeptidases"/>
    <property type="match status" value="1"/>
</dbReference>
<evidence type="ECO:0000256" key="5">
    <source>
        <dbReference type="PIRSR" id="PIRSR005962-1"/>
    </source>
</evidence>
<dbReference type="GO" id="GO:0019877">
    <property type="term" value="P:diaminopimelate biosynthetic process"/>
    <property type="evidence" value="ECO:0007669"/>
    <property type="project" value="UniProtKB-KW"/>
</dbReference>
<keyword evidence="2 7" id="KW-0378">Hydrolase</keyword>
<evidence type="ECO:0000256" key="3">
    <source>
        <dbReference type="ARBA" id="ARBA00022915"/>
    </source>
</evidence>
<dbReference type="InterPro" id="IPR002933">
    <property type="entry name" value="Peptidase_M20"/>
</dbReference>
<comment type="cofactor">
    <cofactor evidence="5">
        <name>Mn(2+)</name>
        <dbReference type="ChEBI" id="CHEBI:29035"/>
    </cofactor>
    <text evidence="5">The Mn(2+) ion enhances activity.</text>
</comment>
<dbReference type="PANTHER" id="PTHR11014:SF63">
    <property type="entry name" value="METALLOPEPTIDASE, PUTATIVE (AFU_ORTHOLOGUE AFUA_6G09600)-RELATED"/>
    <property type="match status" value="1"/>
</dbReference>